<feature type="non-terminal residue" evidence="1">
    <location>
        <position position="304"/>
    </location>
</feature>
<evidence type="ECO:0000313" key="1">
    <source>
        <dbReference type="EMBL" id="KRO62826.1"/>
    </source>
</evidence>
<gene>
    <name evidence="1" type="ORF">ABR82_03265</name>
</gene>
<evidence type="ECO:0000313" key="2">
    <source>
        <dbReference type="Proteomes" id="UP000051269"/>
    </source>
</evidence>
<sequence length="304" mass="35083">MKEVRGQAVVEQLQQSMPSGGLFRGKSWRWSDQPWMMETEEVRWLEGLGKKLAVFQRAADKLYRESALGNQPRWVAEWLDLGKPDEVIRAGRAAKAALPRVIRPDLIRTESGWALTEIDAVPGGVGLTAWLQEEYSKLGHSILGGAKGMRSIGEEILGEQGEVVISEEAGDYRPEWEWLVGKERLQSAETYRPKKGAAYRFFEMFDWMKLERIRSAKEDGVKWEAPLKAYLEEKLWWALFWMKPLEEWWRKELGEGYFKELRGLVPRAWPLRPIELPPEGVLPELGIQSWSELEGFSQKARELV</sequence>
<accession>A0A0R2RRL2</accession>
<dbReference type="Proteomes" id="UP000051269">
    <property type="component" value="Unassembled WGS sequence"/>
</dbReference>
<dbReference type="EMBL" id="LIBO01000030">
    <property type="protein sequence ID" value="KRO62826.1"/>
    <property type="molecule type" value="Genomic_DNA"/>
</dbReference>
<reference evidence="1 2" key="1">
    <citation type="submission" date="2015-10" db="EMBL/GenBank/DDBJ databases">
        <title>Metagenome-Assembled Genomes uncover a global brackish microbiome.</title>
        <authorList>
            <person name="Hugerth L.W."/>
            <person name="Larsson J."/>
            <person name="Alneberg J."/>
            <person name="Lindh M.V."/>
            <person name="Legrand C."/>
            <person name="Pinhassi J."/>
            <person name="Andersson A.F."/>
        </authorList>
    </citation>
    <scope>NUCLEOTIDE SEQUENCE [LARGE SCALE GENOMIC DNA]</scope>
    <source>
        <strain evidence="1">BACL18 MAG-120507-bin52</strain>
    </source>
</reference>
<protein>
    <submittedName>
        <fullName evidence="1">Uncharacterized protein</fullName>
    </submittedName>
</protein>
<comment type="caution">
    <text evidence="1">The sequence shown here is derived from an EMBL/GenBank/DDBJ whole genome shotgun (WGS) entry which is preliminary data.</text>
</comment>
<name>A0A0R2RRL2_9BACT</name>
<proteinExistence type="predicted"/>
<organism evidence="1 2">
    <name type="scientific">Verrucomicrobia subdivision 6 bacterium BACL9 MAG-120507-bin52</name>
    <dbReference type="NCBI Taxonomy" id="1655590"/>
    <lineage>
        <taxon>Bacteria</taxon>
        <taxon>Pseudomonadati</taxon>
        <taxon>Verrucomicrobiota</taxon>
        <taxon>Verrucomicrobiia</taxon>
        <taxon>Verrucomicrobiales</taxon>
        <taxon>Verrucomicrobia subdivision 6</taxon>
    </lineage>
</organism>
<dbReference type="AlphaFoldDB" id="A0A0R2RRL2"/>